<organism evidence="1 2">
    <name type="scientific">Vespula maculifrons</name>
    <name type="common">Eastern yellow jacket</name>
    <name type="synonym">Wasp</name>
    <dbReference type="NCBI Taxonomy" id="7453"/>
    <lineage>
        <taxon>Eukaryota</taxon>
        <taxon>Metazoa</taxon>
        <taxon>Ecdysozoa</taxon>
        <taxon>Arthropoda</taxon>
        <taxon>Hexapoda</taxon>
        <taxon>Insecta</taxon>
        <taxon>Pterygota</taxon>
        <taxon>Neoptera</taxon>
        <taxon>Endopterygota</taxon>
        <taxon>Hymenoptera</taxon>
        <taxon>Apocrita</taxon>
        <taxon>Aculeata</taxon>
        <taxon>Vespoidea</taxon>
        <taxon>Vespidae</taxon>
        <taxon>Vespinae</taxon>
        <taxon>Vespula</taxon>
    </lineage>
</organism>
<evidence type="ECO:0000313" key="1">
    <source>
        <dbReference type="EMBL" id="KAL2724860.1"/>
    </source>
</evidence>
<dbReference type="EMBL" id="JAYRBN010000112">
    <property type="protein sequence ID" value="KAL2724860.1"/>
    <property type="molecule type" value="Genomic_DNA"/>
</dbReference>
<dbReference type="AlphaFoldDB" id="A0ABD2AWK8"/>
<reference evidence="1 2" key="1">
    <citation type="journal article" date="2024" name="Ann. Entomol. Soc. Am.">
        <title>Genomic analyses of the southern and eastern yellowjacket wasps (Hymenoptera: Vespidae) reveal evolutionary signatures of social life.</title>
        <authorList>
            <person name="Catto M.A."/>
            <person name="Caine P.B."/>
            <person name="Orr S.E."/>
            <person name="Hunt B.G."/>
            <person name="Goodisman M.A.D."/>
        </authorList>
    </citation>
    <scope>NUCLEOTIDE SEQUENCE [LARGE SCALE GENOMIC DNA]</scope>
    <source>
        <strain evidence="1">232</strain>
        <tissue evidence="1">Head and thorax</tissue>
    </source>
</reference>
<accession>A0ABD2AWK8</accession>
<name>A0ABD2AWK8_VESMC</name>
<dbReference type="Proteomes" id="UP001607303">
    <property type="component" value="Unassembled WGS sequence"/>
</dbReference>
<sequence>MQRGVNIVKMHNFKRRKDFHEEVFLRNSLTNPHECERSIPLAGIHLSEIYRSKIIQWYKEKSEKYPANVTIPFFYFQMFEIEFCALLEKTYQPNQMRFRQRSWLDFATKLILRERCEDEREREREGRNFSKLDAVVERYDDQEADVDVYVDVDVNVNVTSHTVITFHWKDAFYFSETRHTAIVRSTSKTLLGRPRGKTCAMWNENERIMQWILIFRYMTEYNAKQHKNNMKIPFL</sequence>
<keyword evidence="2" id="KW-1185">Reference proteome</keyword>
<evidence type="ECO:0000313" key="2">
    <source>
        <dbReference type="Proteomes" id="UP001607303"/>
    </source>
</evidence>
<protein>
    <submittedName>
        <fullName evidence="1">Uncharacterized protein</fullName>
    </submittedName>
</protein>
<gene>
    <name evidence="1" type="ORF">V1477_018721</name>
</gene>
<comment type="caution">
    <text evidence="1">The sequence shown here is derived from an EMBL/GenBank/DDBJ whole genome shotgun (WGS) entry which is preliminary data.</text>
</comment>
<proteinExistence type="predicted"/>